<feature type="region of interest" description="Disordered" evidence="20">
    <location>
        <begin position="1105"/>
        <end position="1125"/>
    </location>
</feature>
<keyword evidence="10" id="KW-0811">Translocation</keyword>
<feature type="compositionally biased region" description="Basic residues" evidence="20">
    <location>
        <begin position="1531"/>
        <end position="1542"/>
    </location>
</feature>
<feature type="compositionally biased region" description="Polar residues" evidence="20">
    <location>
        <begin position="1404"/>
        <end position="1413"/>
    </location>
</feature>
<evidence type="ECO:0000256" key="18">
    <source>
        <dbReference type="ARBA" id="ARBA00079437"/>
    </source>
</evidence>
<feature type="compositionally biased region" description="Polar residues" evidence="20">
    <location>
        <begin position="131"/>
        <end position="148"/>
    </location>
</feature>
<evidence type="ECO:0000256" key="19">
    <source>
        <dbReference type="PROSITE-ProRule" id="PRU00322"/>
    </source>
</evidence>
<feature type="domain" description="RanBP2-type" evidence="21">
    <location>
        <begin position="706"/>
        <end position="735"/>
    </location>
</feature>
<dbReference type="EMBL" id="CALNXK010000021">
    <property type="protein sequence ID" value="CAH3108626.1"/>
    <property type="molecule type" value="Genomic_DNA"/>
</dbReference>
<gene>
    <name evidence="22" type="ORF">PLOB_00017775</name>
</gene>
<feature type="region of interest" description="Disordered" evidence="20">
    <location>
        <begin position="929"/>
        <end position="982"/>
    </location>
</feature>
<evidence type="ECO:0000256" key="16">
    <source>
        <dbReference type="ARBA" id="ARBA00068609"/>
    </source>
</evidence>
<organism evidence="22 23">
    <name type="scientific">Porites lobata</name>
    <dbReference type="NCBI Taxonomy" id="104759"/>
    <lineage>
        <taxon>Eukaryota</taxon>
        <taxon>Metazoa</taxon>
        <taxon>Cnidaria</taxon>
        <taxon>Anthozoa</taxon>
        <taxon>Hexacorallia</taxon>
        <taxon>Scleractinia</taxon>
        <taxon>Fungiina</taxon>
        <taxon>Poritidae</taxon>
        <taxon>Porites</taxon>
    </lineage>
</organism>
<evidence type="ECO:0000256" key="3">
    <source>
        <dbReference type="ARBA" id="ARBA00004567"/>
    </source>
</evidence>
<evidence type="ECO:0000256" key="8">
    <source>
        <dbReference type="ARBA" id="ARBA00022833"/>
    </source>
</evidence>
<evidence type="ECO:0000313" key="22">
    <source>
        <dbReference type="EMBL" id="CAH3108626.1"/>
    </source>
</evidence>
<feature type="compositionally biased region" description="Polar residues" evidence="20">
    <location>
        <begin position="1358"/>
        <end position="1367"/>
    </location>
</feature>
<keyword evidence="11" id="KW-0238">DNA-binding</keyword>
<feature type="region of interest" description="Disordered" evidence="20">
    <location>
        <begin position="781"/>
        <end position="804"/>
    </location>
</feature>
<feature type="compositionally biased region" description="Low complexity" evidence="20">
    <location>
        <begin position="379"/>
        <end position="388"/>
    </location>
</feature>
<sequence length="1542" mass="158510">MVDQPGAGGSRSYKIRGYTRERQSAKPYARPPGRRKGVIETVKDFFSPAWLVDLFKGNQRSQPVEIDFDQQDEHNEVSQTIDESYTSNSNLRSSRKRAEVSTATTVGNGQLGSLGPGYFSSILRERGLSGETPSTSRPSRTFGLSSGNDRYGEASTSSVRSEESESDVPSSRRASESVRPETAEEQEDDLSITHEVRQVASSSESIITSTPALFLNPGSKRRANTSIFGEPLPTVEASSSGSANQARPQLFPPSSEYRPGPQPFSLPKNRPSFSVSAFGSTIKPKPPQPGEFSSPFYRGRTSFGGASSLHSAGYKRMRTNSPTLGEAAQPVRKVITPKPISTGSSGVTSQTAKRILEALENMSSPLIDARKIPTPPVSPSASPLSFSPARRKRPPIPSRAVGSPRSLKAHFPGPPVQDLSAPQRASISKLTAKETVSPESTAVSSAALFSTATTTIPTFSKPSVPSFTSTPLPISLSPSSSNSKGGGKVKSARSTSHYTQRDRGDDRGESEVVNPIPEVTTAVPLPLPNGKSLPSFSFSPTSQTGKTNSPSTETLVPTTNATSTGDFAKNNFKFSAPSTKVPAFSQELSTINQSSSNMITFAFSQPTPVNEIVEVNDNQPIKDAQSACVVSEFKQAEKPLEPNNNLFNKFAPLPGSWECDTCLVSNKATDTKCVACQSSKPSTGKPAPPKKPAPTNNDLMQKFAPAAGSWSCDSCMLNNDASRTKCIACETPKPGVKPAFTPSKSVNADTNLMKKFAPPADSWSCGTCVLTNKSTDSTGVACQSPKPGTSRTAKATAAPSSGVSTITVPDSSLAAKFAPPSGSWECDTCMVNNKGEDTTCAACQTPKPGAKPTATITSGGFSLPGGKASSSSSPFQFGVNNSSDANSGTGSSIKFGVDTKSTGGPSFSTPFTFGADNKSTSDSTASVTFTFGSSSGEQNKKPNTEQEAESAGKLPATFRFGATSANSSEPGENKTTAAPTFTFGSSNFNHDSKDGTAKAPTFTFGASSSSDKDKATSGSVKFGESSALDKQDKPNSIAAAAASGFLKVPGMNEPAKTAAEQTSSSQSGVGLSIADAAKSGFLRVPAVGEKKDEFSSPPVVNLFAPAQNSSGSTTAKPETGSGFTFSMPPAAAGGVNFGSASSTSGSFAQGGLEAAASSGTTFQFGASLSSNPTVTSKADATAAPAPSPFSFSVNTLAPATTTAAAPFTLMANAASTTTAPAPFSFNTNTATTASITTSATAAGTFQFAPSGQAPSFQFAAVNTTSVTTAAQPAQQTFSITPTPASSSSETVKPFSFNSGSTSQGFSFAPSNPPATFNFGGSKQSAFAGFGAAQSSSNQQAAKNEPAFALFGAAQSSSNQEVAKQTPTFPGFGGQPQQPSASTFTFAPLSNSTSAPSEETMEADGSNSGTNLFAPSANAMTTPFGSSGPSTAFNFAAPTPPASGGFNFSAQATNTGSSPFAFAPPGGGTPSFGASNTPAANATPPAGFNFAPTATNNNLNSSGMFSFGGAQPQGNTMFTAGTGGENAGIAGRKFKKAVRRTKR</sequence>
<feature type="region of interest" description="Disordered" evidence="20">
    <location>
        <begin position="1"/>
        <end position="35"/>
    </location>
</feature>
<feature type="compositionally biased region" description="Low complexity" evidence="20">
    <location>
        <begin position="465"/>
        <end position="483"/>
    </location>
</feature>
<keyword evidence="14" id="KW-0539">Nucleus</keyword>
<keyword evidence="4" id="KW-0813">Transport</keyword>
<dbReference type="InterPro" id="IPR036443">
    <property type="entry name" value="Znf_RanBP2_sf"/>
</dbReference>
<feature type="region of interest" description="Disordered" evidence="20">
    <location>
        <begin position="459"/>
        <end position="556"/>
    </location>
</feature>
<keyword evidence="9" id="KW-0653">Protein transport</keyword>
<feature type="compositionally biased region" description="Polar residues" evidence="20">
    <location>
        <begin position="199"/>
        <end position="211"/>
    </location>
</feature>
<evidence type="ECO:0000256" key="9">
    <source>
        <dbReference type="ARBA" id="ARBA00022927"/>
    </source>
</evidence>
<evidence type="ECO:0000256" key="11">
    <source>
        <dbReference type="ARBA" id="ARBA00023125"/>
    </source>
</evidence>
<feature type="domain" description="RanBP2-type" evidence="21">
    <location>
        <begin position="820"/>
        <end position="849"/>
    </location>
</feature>
<feature type="compositionally biased region" description="Polar residues" evidence="20">
    <location>
        <begin position="339"/>
        <end position="349"/>
    </location>
</feature>
<feature type="compositionally biased region" description="Basic and acidic residues" evidence="20">
    <location>
        <begin position="173"/>
        <end position="182"/>
    </location>
</feature>
<evidence type="ECO:0000256" key="13">
    <source>
        <dbReference type="ARBA" id="ARBA00023136"/>
    </source>
</evidence>
<dbReference type="SUPFAM" id="SSF90209">
    <property type="entry name" value="Ran binding protein zinc finger-like"/>
    <property type="match status" value="4"/>
</dbReference>
<feature type="domain" description="RanBP2-type" evidence="21">
    <location>
        <begin position="653"/>
        <end position="682"/>
    </location>
</feature>
<feature type="region of interest" description="Disordered" evidence="20">
    <location>
        <begin position="320"/>
        <end position="349"/>
    </location>
</feature>
<keyword evidence="8" id="KW-0862">Zinc</keyword>
<evidence type="ECO:0000256" key="15">
    <source>
        <dbReference type="ARBA" id="ARBA00060842"/>
    </source>
</evidence>
<keyword evidence="5" id="KW-0479">Metal-binding</keyword>
<dbReference type="Pfam" id="PF08604">
    <property type="entry name" value="Nup153"/>
    <property type="match status" value="1"/>
</dbReference>
<keyword evidence="7" id="KW-0509">mRNA transport</keyword>
<dbReference type="InterPro" id="IPR026054">
    <property type="entry name" value="Nucleoporin"/>
</dbReference>
<evidence type="ECO:0000256" key="4">
    <source>
        <dbReference type="ARBA" id="ARBA00022448"/>
    </source>
</evidence>
<comment type="similarity">
    <text evidence="15">Belongs to the NUP153 family.</text>
</comment>
<evidence type="ECO:0000256" key="5">
    <source>
        <dbReference type="ARBA" id="ARBA00022723"/>
    </source>
</evidence>
<keyword evidence="23" id="KW-1185">Reference proteome</keyword>
<evidence type="ECO:0000256" key="6">
    <source>
        <dbReference type="ARBA" id="ARBA00022771"/>
    </source>
</evidence>
<evidence type="ECO:0000256" key="14">
    <source>
        <dbReference type="ARBA" id="ARBA00023242"/>
    </source>
</evidence>
<dbReference type="PANTHER" id="PTHR23193">
    <property type="entry name" value="NUCLEAR PORE COMPLEX PROTEIN NUP"/>
    <property type="match status" value="1"/>
</dbReference>
<name>A0ABN8NGL8_9CNID</name>
<comment type="subcellular location">
    <subcellularLocation>
        <location evidence="2">Nucleus membrane</location>
    </subcellularLocation>
    <subcellularLocation>
        <location evidence="3">Nucleus</location>
        <location evidence="3">Nuclear pore complex</location>
    </subcellularLocation>
</comment>
<feature type="region of interest" description="Disordered" evidence="20">
    <location>
        <begin position="1358"/>
        <end position="1413"/>
    </location>
</feature>
<proteinExistence type="inferred from homology"/>
<evidence type="ECO:0000259" key="21">
    <source>
        <dbReference type="PROSITE" id="PS50199"/>
    </source>
</evidence>
<comment type="caution">
    <text evidence="22">The sequence shown here is derived from an EMBL/GenBank/DDBJ whole genome shotgun (WGS) entry which is preliminary data.</text>
</comment>
<keyword evidence="6 19" id="KW-0863">Zinc-finger</keyword>
<evidence type="ECO:0000256" key="2">
    <source>
        <dbReference type="ARBA" id="ARBA00004126"/>
    </source>
</evidence>
<evidence type="ECO:0000256" key="1">
    <source>
        <dbReference type="ARBA" id="ARBA00001947"/>
    </source>
</evidence>
<protein>
    <recommendedName>
        <fullName evidence="16">Nuclear pore complex protein Nup153</fullName>
    </recommendedName>
    <alternativeName>
        <fullName evidence="18">153 kDa nucleoporin</fullName>
    </alternativeName>
    <alternativeName>
        <fullName evidence="17">Nucleoporin Nup153</fullName>
    </alternativeName>
</protein>
<feature type="compositionally biased region" description="Polar residues" evidence="20">
    <location>
        <begin position="963"/>
        <end position="982"/>
    </location>
</feature>
<evidence type="ECO:0000313" key="23">
    <source>
        <dbReference type="Proteomes" id="UP001159405"/>
    </source>
</evidence>
<feature type="compositionally biased region" description="Polar residues" evidence="20">
    <location>
        <begin position="236"/>
        <end position="247"/>
    </location>
</feature>
<feature type="compositionally biased region" description="Basic and acidic residues" evidence="20">
    <location>
        <begin position="499"/>
        <end position="510"/>
    </location>
</feature>
<feature type="region of interest" description="Disordered" evidence="20">
    <location>
        <begin position="1002"/>
        <end position="1034"/>
    </location>
</feature>
<dbReference type="PANTHER" id="PTHR23193:SF23">
    <property type="entry name" value="NUCLEAR PORE COMPLEX PROTEIN NUP153"/>
    <property type="match status" value="1"/>
</dbReference>
<feature type="compositionally biased region" description="Polar residues" evidence="20">
    <location>
        <begin position="532"/>
        <end position="556"/>
    </location>
</feature>
<keyword evidence="12" id="KW-0906">Nuclear pore complex</keyword>
<evidence type="ECO:0000256" key="17">
    <source>
        <dbReference type="ARBA" id="ARBA00078197"/>
    </source>
</evidence>
<reference evidence="22 23" key="1">
    <citation type="submission" date="2022-05" db="EMBL/GenBank/DDBJ databases">
        <authorList>
            <consortium name="Genoscope - CEA"/>
            <person name="William W."/>
        </authorList>
    </citation>
    <scope>NUCLEOTIDE SEQUENCE [LARGE SCALE GENOMIC DNA]</scope>
</reference>
<dbReference type="PROSITE" id="PS50199">
    <property type="entry name" value="ZF_RANBP2_2"/>
    <property type="match status" value="4"/>
</dbReference>
<dbReference type="InterPro" id="IPR001876">
    <property type="entry name" value="Znf_RanBP2"/>
</dbReference>
<feature type="compositionally biased region" description="Polar residues" evidence="20">
    <location>
        <begin position="1374"/>
        <end position="1396"/>
    </location>
</feature>
<feature type="domain" description="RanBP2-type" evidence="21">
    <location>
        <begin position="759"/>
        <end position="788"/>
    </location>
</feature>
<feature type="compositionally biased region" description="Polar residues" evidence="20">
    <location>
        <begin position="77"/>
        <end position="92"/>
    </location>
</feature>
<accession>A0ABN8NGL8</accession>
<feature type="region of interest" description="Disordered" evidence="20">
    <location>
        <begin position="66"/>
        <end position="299"/>
    </location>
</feature>
<evidence type="ECO:0000256" key="10">
    <source>
        <dbReference type="ARBA" id="ARBA00023010"/>
    </source>
</evidence>
<dbReference type="PROSITE" id="PS01358">
    <property type="entry name" value="ZF_RANBP2_1"/>
    <property type="match status" value="3"/>
</dbReference>
<feature type="region of interest" description="Disordered" evidence="20">
    <location>
        <begin position="1515"/>
        <end position="1542"/>
    </location>
</feature>
<evidence type="ECO:0000256" key="12">
    <source>
        <dbReference type="ARBA" id="ARBA00023132"/>
    </source>
</evidence>
<dbReference type="Gene3D" id="4.10.1060.10">
    <property type="entry name" value="Zinc finger, RanBP2-type"/>
    <property type="match status" value="4"/>
</dbReference>
<dbReference type="Pfam" id="PF00641">
    <property type="entry name" value="Zn_ribbon_RanBP"/>
    <property type="match status" value="4"/>
</dbReference>
<comment type="cofactor">
    <cofactor evidence="1">
        <name>Zn(2+)</name>
        <dbReference type="ChEBI" id="CHEBI:29105"/>
    </cofactor>
</comment>
<evidence type="ECO:0000256" key="7">
    <source>
        <dbReference type="ARBA" id="ARBA00022816"/>
    </source>
</evidence>
<dbReference type="Proteomes" id="UP001159405">
    <property type="component" value="Unassembled WGS sequence"/>
</dbReference>
<feature type="region of interest" description="Disordered" evidence="20">
    <location>
        <begin position="368"/>
        <end position="443"/>
    </location>
</feature>
<keyword evidence="13" id="KW-0472">Membrane</keyword>
<dbReference type="SMART" id="SM00547">
    <property type="entry name" value="ZnF_RBZ"/>
    <property type="match status" value="4"/>
</dbReference>
<evidence type="ECO:0000256" key="20">
    <source>
        <dbReference type="SAM" id="MobiDB-lite"/>
    </source>
</evidence>
<feature type="compositionally biased region" description="Polar residues" evidence="20">
    <location>
        <begin position="1106"/>
        <end position="1124"/>
    </location>
</feature>
<dbReference type="InterPro" id="IPR013913">
    <property type="entry name" value="Nup153_N"/>
</dbReference>